<keyword evidence="6 8" id="KW-0143">Chaperone</keyword>
<dbReference type="InterPro" id="IPR012716">
    <property type="entry name" value="Chap_CCT_beta"/>
</dbReference>
<evidence type="ECO:0000256" key="6">
    <source>
        <dbReference type="ARBA" id="ARBA00023186"/>
    </source>
</evidence>
<comment type="subcellular location">
    <subcellularLocation>
        <location evidence="1">Cytoplasm</location>
    </subcellularLocation>
</comment>
<name>A0ABQ9YFP9_9EUKA</name>
<protein>
    <recommendedName>
        <fullName evidence="7">CCT-beta</fullName>
    </recommendedName>
</protein>
<proteinExistence type="inferred from homology"/>
<dbReference type="SUPFAM" id="SSF54849">
    <property type="entry name" value="GroEL-intermediate domain like"/>
    <property type="match status" value="1"/>
</dbReference>
<dbReference type="NCBIfam" id="TIGR02341">
    <property type="entry name" value="chap_CCT_beta"/>
    <property type="match status" value="1"/>
</dbReference>
<evidence type="ECO:0000256" key="8">
    <source>
        <dbReference type="RuleBase" id="RU004187"/>
    </source>
</evidence>
<dbReference type="NCBIfam" id="NF041083">
    <property type="entry name" value="thermosome_beta"/>
    <property type="match status" value="1"/>
</dbReference>
<accession>A0ABQ9YFP9</accession>
<dbReference type="InterPro" id="IPR017998">
    <property type="entry name" value="Chaperone_TCP-1"/>
</dbReference>
<evidence type="ECO:0000256" key="7">
    <source>
        <dbReference type="ARBA" id="ARBA00033237"/>
    </source>
</evidence>
<dbReference type="PANTHER" id="PTHR11353">
    <property type="entry name" value="CHAPERONIN"/>
    <property type="match status" value="1"/>
</dbReference>
<evidence type="ECO:0000256" key="3">
    <source>
        <dbReference type="ARBA" id="ARBA00022490"/>
    </source>
</evidence>
<keyword evidence="5 8" id="KW-0067">ATP-binding</keyword>
<organism evidence="9 10">
    <name type="scientific">Blattamonas nauphoetae</name>
    <dbReference type="NCBI Taxonomy" id="2049346"/>
    <lineage>
        <taxon>Eukaryota</taxon>
        <taxon>Metamonada</taxon>
        <taxon>Preaxostyla</taxon>
        <taxon>Oxymonadida</taxon>
        <taxon>Blattamonas</taxon>
    </lineage>
</organism>
<dbReference type="EMBL" id="JARBJD010000010">
    <property type="protein sequence ID" value="KAK2962592.1"/>
    <property type="molecule type" value="Genomic_DNA"/>
</dbReference>
<reference evidence="9 10" key="1">
    <citation type="journal article" date="2022" name="bioRxiv">
        <title>Genomics of Preaxostyla Flagellates Illuminates Evolutionary Transitions and the Path Towards Mitochondrial Loss.</title>
        <authorList>
            <person name="Novak L.V.F."/>
            <person name="Treitli S.C."/>
            <person name="Pyrih J."/>
            <person name="Halakuc P."/>
            <person name="Pipaliya S.V."/>
            <person name="Vacek V."/>
            <person name="Brzon O."/>
            <person name="Soukal P."/>
            <person name="Eme L."/>
            <person name="Dacks J.B."/>
            <person name="Karnkowska A."/>
            <person name="Elias M."/>
            <person name="Hampl V."/>
        </authorList>
    </citation>
    <scope>NUCLEOTIDE SEQUENCE [LARGE SCALE GENOMIC DNA]</scope>
    <source>
        <strain evidence="9">NAU3</strain>
        <tissue evidence="9">Gut</tissue>
    </source>
</reference>
<dbReference type="InterPro" id="IPR002423">
    <property type="entry name" value="Cpn60/GroEL/TCP-1"/>
</dbReference>
<dbReference type="InterPro" id="IPR053374">
    <property type="entry name" value="TCP-1_chaperonin"/>
</dbReference>
<dbReference type="InterPro" id="IPR027410">
    <property type="entry name" value="TCP-1-like_intermed_sf"/>
</dbReference>
<evidence type="ECO:0000256" key="2">
    <source>
        <dbReference type="ARBA" id="ARBA00008020"/>
    </source>
</evidence>
<evidence type="ECO:0000313" key="10">
    <source>
        <dbReference type="Proteomes" id="UP001281761"/>
    </source>
</evidence>
<dbReference type="Gene3D" id="3.50.7.10">
    <property type="entry name" value="GroEL"/>
    <property type="match status" value="1"/>
</dbReference>
<dbReference type="PROSITE" id="PS00995">
    <property type="entry name" value="TCP1_3"/>
    <property type="match status" value="1"/>
</dbReference>
<dbReference type="Proteomes" id="UP001281761">
    <property type="component" value="Unassembled WGS sequence"/>
</dbReference>
<comment type="caution">
    <text evidence="9">The sequence shown here is derived from an EMBL/GenBank/DDBJ whole genome shotgun (WGS) entry which is preliminary data.</text>
</comment>
<dbReference type="InterPro" id="IPR002194">
    <property type="entry name" value="Chaperonin_TCP-1_CS"/>
</dbReference>
<keyword evidence="10" id="KW-1185">Reference proteome</keyword>
<gene>
    <name evidence="9" type="ORF">BLNAU_2425</name>
</gene>
<dbReference type="PROSITE" id="PS00750">
    <property type="entry name" value="TCP1_1"/>
    <property type="match status" value="1"/>
</dbReference>
<dbReference type="PRINTS" id="PR00304">
    <property type="entry name" value="TCOMPLEXTCP1"/>
</dbReference>
<evidence type="ECO:0000256" key="5">
    <source>
        <dbReference type="ARBA" id="ARBA00022840"/>
    </source>
</evidence>
<evidence type="ECO:0000313" key="9">
    <source>
        <dbReference type="EMBL" id="KAK2962592.1"/>
    </source>
</evidence>
<dbReference type="Gene3D" id="3.30.260.10">
    <property type="entry name" value="TCP-1-like chaperonin intermediate domain"/>
    <property type="match status" value="1"/>
</dbReference>
<dbReference type="SUPFAM" id="SSF52029">
    <property type="entry name" value="GroEL apical domain-like"/>
    <property type="match status" value="1"/>
</dbReference>
<comment type="similarity">
    <text evidence="2 8">Belongs to the TCP-1 chaperonin family.</text>
</comment>
<keyword evidence="4 8" id="KW-0547">Nucleotide-binding</keyword>
<dbReference type="Pfam" id="PF00118">
    <property type="entry name" value="Cpn60_TCP1"/>
    <property type="match status" value="1"/>
</dbReference>
<keyword evidence="3" id="KW-0963">Cytoplasm</keyword>
<evidence type="ECO:0000256" key="4">
    <source>
        <dbReference type="ARBA" id="ARBA00022741"/>
    </source>
</evidence>
<dbReference type="SUPFAM" id="SSF48592">
    <property type="entry name" value="GroEL equatorial domain-like"/>
    <property type="match status" value="1"/>
</dbReference>
<sequence length="531" mass="58145">MSVIPILNEGASEERQENARMSNFVGAIAIKDLVKTTLGPKGMDKIMQSTTNTNDVTITNDGATILKNVAADNAAAKILINVSMTQDSEVGDGTTSVVVFTGELLAEAEKLINKNIHPQTIIMGYRKAQKVAIETLQKCARDNSHEQSKLMDDLMNIAKTTLSSKILSQDKDHFAKIAVDAILRQGKDVNVDRISFIKKVGGTLTDSYLDEGYILSKSMGVGQPRRIENARIMIANTAMDADKVKIYGAKVKTSNMQNVIDLEKAEKDRMARKVELICDSKCNVFINRLLIYNYPEQLFTQKGVVSIEHAEFDGIEHLAAITGAEIVSEFREGADYRLGTCKLIEEVIIGEDRVIRFSGLPKAGASTIVLRGANQHVLDEAERSLHDALCVLQQAIRDHRVVYGGGCTEMIMAQAVDDVANLTQGKQQLAMLGFSTALRQMPTHLCDNAGLDSHEVVSKLRAAHFAEKEKLGECPLGLNLEKGEVGSMEKLGIVESISVKNAMINSACEATELILRVDTILTSAPRQRREE</sequence>
<dbReference type="InterPro" id="IPR027413">
    <property type="entry name" value="GROEL-like_equatorial_sf"/>
</dbReference>
<dbReference type="InterPro" id="IPR027409">
    <property type="entry name" value="GroEL-like_apical_dom_sf"/>
</dbReference>
<dbReference type="Gene3D" id="1.10.560.10">
    <property type="entry name" value="GroEL-like equatorial domain"/>
    <property type="match status" value="1"/>
</dbReference>
<evidence type="ECO:0000256" key="1">
    <source>
        <dbReference type="ARBA" id="ARBA00004496"/>
    </source>
</evidence>